<dbReference type="Pfam" id="PF17836">
    <property type="entry name" value="PglD_N"/>
    <property type="match status" value="1"/>
</dbReference>
<protein>
    <submittedName>
        <fullName evidence="5">Acetyltransferase</fullName>
    </submittedName>
</protein>
<evidence type="ECO:0000256" key="2">
    <source>
        <dbReference type="ARBA" id="ARBA00022679"/>
    </source>
</evidence>
<dbReference type="PANTHER" id="PTHR43300">
    <property type="entry name" value="ACETYLTRANSFERASE"/>
    <property type="match status" value="1"/>
</dbReference>
<dbReference type="RefSeq" id="WP_273669146.1">
    <property type="nucleotide sequence ID" value="NZ_JAQQXR010000001.1"/>
</dbReference>
<dbReference type="InterPro" id="IPR018357">
    <property type="entry name" value="Hexapep_transf_CS"/>
</dbReference>
<dbReference type="InterPro" id="IPR041561">
    <property type="entry name" value="PglD_N"/>
</dbReference>
<dbReference type="PROSITE" id="PS00101">
    <property type="entry name" value="HEXAPEP_TRANSFERASES"/>
    <property type="match status" value="1"/>
</dbReference>
<dbReference type="Proteomes" id="UP001221208">
    <property type="component" value="Unassembled WGS sequence"/>
</dbReference>
<dbReference type="InterPro" id="IPR050179">
    <property type="entry name" value="Trans_hexapeptide_repeat"/>
</dbReference>
<dbReference type="InterPro" id="IPR011004">
    <property type="entry name" value="Trimer_LpxA-like_sf"/>
</dbReference>
<gene>
    <name evidence="5" type="ORF">OIK44_02785</name>
</gene>
<name>A0ABT5JUV2_9BURK</name>
<evidence type="ECO:0000256" key="3">
    <source>
        <dbReference type="ARBA" id="ARBA00022737"/>
    </source>
</evidence>
<keyword evidence="2" id="KW-0808">Transferase</keyword>
<sequence>MDNIIVVGSSGQAKAVIDIVEQQNSYAIVGLLDSFRPIGEETLGYSILGAEDDLPALVRQHDLAGVIVAIGDNHARAAVAARIALACPQLRFVNAVHPNASIGKAVLIGEGTVVMAGAVLGPCCQLGRLCIVNTKASLDHDSVMSDFSSLAPGVTTGGYCRIGSYTAVGIGAVVFDRVVIGEHSVIGGGAVVLHAVEAFCVSYGVPAKKVRDRQAGDRYL</sequence>
<comment type="caution">
    <text evidence="5">The sequence shown here is derived from an EMBL/GenBank/DDBJ whole genome shotgun (WGS) entry which is preliminary data.</text>
</comment>
<evidence type="ECO:0000259" key="4">
    <source>
        <dbReference type="Pfam" id="PF17836"/>
    </source>
</evidence>
<dbReference type="InterPro" id="IPR020019">
    <property type="entry name" value="AcTrfase_PglD-like"/>
</dbReference>
<dbReference type="Gene3D" id="2.160.10.10">
    <property type="entry name" value="Hexapeptide repeat proteins"/>
    <property type="match status" value="1"/>
</dbReference>
<keyword evidence="6" id="KW-1185">Reference proteome</keyword>
<dbReference type="CDD" id="cd03360">
    <property type="entry name" value="LbH_AT_putative"/>
    <property type="match status" value="1"/>
</dbReference>
<dbReference type="Gene3D" id="3.40.50.20">
    <property type="match status" value="1"/>
</dbReference>
<proteinExistence type="inferred from homology"/>
<evidence type="ECO:0000256" key="1">
    <source>
        <dbReference type="ARBA" id="ARBA00007274"/>
    </source>
</evidence>
<reference evidence="5 6" key="1">
    <citation type="submission" date="2022-10" db="EMBL/GenBank/DDBJ databases">
        <title>Janthinobacterium sp. hw3 Genome sequencing.</title>
        <authorList>
            <person name="Park S."/>
        </authorList>
    </citation>
    <scope>NUCLEOTIDE SEQUENCE [LARGE SCALE GENOMIC DNA]</scope>
    <source>
        <strain evidence="6">hw3</strain>
    </source>
</reference>
<comment type="similarity">
    <text evidence="1">Belongs to the transferase hexapeptide repeat family.</text>
</comment>
<accession>A0ABT5JUV2</accession>
<evidence type="ECO:0000313" key="5">
    <source>
        <dbReference type="EMBL" id="MDC8756512.1"/>
    </source>
</evidence>
<evidence type="ECO:0000313" key="6">
    <source>
        <dbReference type="Proteomes" id="UP001221208"/>
    </source>
</evidence>
<feature type="domain" description="PglD N-terminal" evidence="4">
    <location>
        <begin position="3"/>
        <end position="82"/>
    </location>
</feature>
<dbReference type="SUPFAM" id="SSF51161">
    <property type="entry name" value="Trimeric LpxA-like enzymes"/>
    <property type="match status" value="1"/>
</dbReference>
<dbReference type="PANTHER" id="PTHR43300:SF7">
    <property type="entry name" value="UDP-N-ACETYLBACILLOSAMINE N-ACETYLTRANSFERASE"/>
    <property type="match status" value="1"/>
</dbReference>
<dbReference type="EMBL" id="JAQQXR010000001">
    <property type="protein sequence ID" value="MDC8756512.1"/>
    <property type="molecule type" value="Genomic_DNA"/>
</dbReference>
<keyword evidence="3" id="KW-0677">Repeat</keyword>
<dbReference type="NCBIfam" id="TIGR03570">
    <property type="entry name" value="NeuD_NnaD"/>
    <property type="match status" value="1"/>
</dbReference>
<organism evidence="5 6">
    <name type="scientific">Janthinobacterium fluminis</name>
    <dbReference type="NCBI Taxonomy" id="2987524"/>
    <lineage>
        <taxon>Bacteria</taxon>
        <taxon>Pseudomonadati</taxon>
        <taxon>Pseudomonadota</taxon>
        <taxon>Betaproteobacteria</taxon>
        <taxon>Burkholderiales</taxon>
        <taxon>Oxalobacteraceae</taxon>
        <taxon>Janthinobacterium</taxon>
    </lineage>
</organism>